<dbReference type="AlphaFoldDB" id="A0A653AFP6"/>
<sequence length="227" mass="25842">MSFHSSFMDLLFPNLCVTCGESLVKGESFICLKCLNEVPKTNFHLQKENEVEKRFWGKVPVEKATSYFFFEKGSKFQHLLHELKYKGNKEIGEILGKYAAAELLQNEAYNSVDLIVPVPLHPKKEAKRGYNQSEWICKGISAVFNKPLIVNNLIRSKETETQTKKSVYERFENMQDIFEVKNPAEFNGKHILLVDDVLTTGSTLEACIQALQKSKNVKVSVFTLAIA</sequence>
<dbReference type="InterPro" id="IPR029057">
    <property type="entry name" value="PRTase-like"/>
</dbReference>
<accession>A0A653AFP6</accession>
<dbReference type="PANTHER" id="PTHR47505">
    <property type="entry name" value="DNA UTILIZATION PROTEIN YHGH"/>
    <property type="match status" value="1"/>
</dbReference>
<comment type="similarity">
    <text evidence="1">Belongs to the ComF/GntX family.</text>
</comment>
<evidence type="ECO:0000256" key="1">
    <source>
        <dbReference type="ARBA" id="ARBA00008007"/>
    </source>
</evidence>
<feature type="domain" description="Phosphoribosyltransferase" evidence="2">
    <location>
        <begin position="156"/>
        <end position="215"/>
    </location>
</feature>
<organism evidence="3">
    <name type="scientific">uncultured Paludibacter sp</name>
    <dbReference type="NCBI Taxonomy" id="497635"/>
    <lineage>
        <taxon>Bacteria</taxon>
        <taxon>Pseudomonadati</taxon>
        <taxon>Bacteroidota</taxon>
        <taxon>Bacteroidia</taxon>
        <taxon>Bacteroidales</taxon>
        <taxon>Paludibacteraceae</taxon>
        <taxon>Paludibacter</taxon>
        <taxon>environmental samples</taxon>
    </lineage>
</organism>
<gene>
    <name evidence="3" type="ORF">TRIP_D410091</name>
</gene>
<name>A0A653AFP6_9BACT</name>
<keyword evidence="3" id="KW-0808">Transferase</keyword>
<evidence type="ECO:0000313" key="3">
    <source>
        <dbReference type="EMBL" id="VBB46828.1"/>
    </source>
</evidence>
<evidence type="ECO:0000259" key="2">
    <source>
        <dbReference type="Pfam" id="PF00156"/>
    </source>
</evidence>
<dbReference type="EMBL" id="UPXZ01000036">
    <property type="protein sequence ID" value="VBB46828.1"/>
    <property type="molecule type" value="Genomic_DNA"/>
</dbReference>
<reference evidence="3" key="1">
    <citation type="submission" date="2018-07" db="EMBL/GenBank/DDBJ databases">
        <authorList>
            <consortium name="Genoscope - CEA"/>
            <person name="William W."/>
        </authorList>
    </citation>
    <scope>NUCLEOTIDE SEQUENCE</scope>
    <source>
        <strain evidence="3">IK1</strain>
    </source>
</reference>
<keyword evidence="3" id="KW-0328">Glycosyltransferase</keyword>
<protein>
    <submittedName>
        <fullName evidence="3">Phosphoribosyltransferase</fullName>
    </submittedName>
</protein>
<dbReference type="InterPro" id="IPR051910">
    <property type="entry name" value="ComF/GntX_DNA_util-trans"/>
</dbReference>
<dbReference type="Pfam" id="PF00156">
    <property type="entry name" value="Pribosyltran"/>
    <property type="match status" value="1"/>
</dbReference>
<proteinExistence type="inferred from homology"/>
<dbReference type="PANTHER" id="PTHR47505:SF1">
    <property type="entry name" value="DNA UTILIZATION PROTEIN YHGH"/>
    <property type="match status" value="1"/>
</dbReference>
<dbReference type="InterPro" id="IPR000836">
    <property type="entry name" value="PRTase_dom"/>
</dbReference>
<dbReference type="Gene3D" id="3.40.50.2020">
    <property type="match status" value="1"/>
</dbReference>
<dbReference type="GO" id="GO:0016757">
    <property type="term" value="F:glycosyltransferase activity"/>
    <property type="evidence" value="ECO:0007669"/>
    <property type="project" value="UniProtKB-KW"/>
</dbReference>
<dbReference type="SUPFAM" id="SSF53271">
    <property type="entry name" value="PRTase-like"/>
    <property type="match status" value="1"/>
</dbReference>
<dbReference type="CDD" id="cd06223">
    <property type="entry name" value="PRTases_typeI"/>
    <property type="match status" value="1"/>
</dbReference>